<dbReference type="PIRSF" id="PIRSF006487">
    <property type="entry name" value="GcvT"/>
    <property type="match status" value="1"/>
</dbReference>
<dbReference type="PANTHER" id="PTHR22602:SF0">
    <property type="entry name" value="TRANSFERASE CAF17, MITOCHONDRIAL-RELATED"/>
    <property type="match status" value="1"/>
</dbReference>
<name>A0A6J6ISK3_9ZZZZ</name>
<proteinExistence type="predicted"/>
<dbReference type="PANTHER" id="PTHR22602">
    <property type="entry name" value="TRANSFERASE CAF17, MITOCHONDRIAL-RELATED"/>
    <property type="match status" value="1"/>
</dbReference>
<dbReference type="NCBIfam" id="TIGR03317">
    <property type="entry name" value="ygfZ_signature"/>
    <property type="match status" value="1"/>
</dbReference>
<evidence type="ECO:0000313" key="4">
    <source>
        <dbReference type="EMBL" id="CAB4627560.1"/>
    </source>
</evidence>
<dbReference type="InterPro" id="IPR027266">
    <property type="entry name" value="TrmE/GcvT-like"/>
</dbReference>
<evidence type="ECO:0000256" key="2">
    <source>
        <dbReference type="ARBA" id="ARBA00022946"/>
    </source>
</evidence>
<comment type="subcellular location">
    <subcellularLocation>
        <location evidence="1">Mitochondrion</location>
    </subcellularLocation>
</comment>
<dbReference type="InterPro" id="IPR045179">
    <property type="entry name" value="YgfZ/GcvT"/>
</dbReference>
<organism evidence="4">
    <name type="scientific">freshwater metagenome</name>
    <dbReference type="NCBI Taxonomy" id="449393"/>
    <lineage>
        <taxon>unclassified sequences</taxon>
        <taxon>metagenomes</taxon>
        <taxon>ecological metagenomes</taxon>
    </lineage>
</organism>
<dbReference type="InterPro" id="IPR017703">
    <property type="entry name" value="YgfZ/GCV_T_CS"/>
</dbReference>
<keyword evidence="3" id="KW-0496">Mitochondrion</keyword>
<evidence type="ECO:0000256" key="3">
    <source>
        <dbReference type="ARBA" id="ARBA00023128"/>
    </source>
</evidence>
<evidence type="ECO:0000256" key="1">
    <source>
        <dbReference type="ARBA" id="ARBA00004173"/>
    </source>
</evidence>
<dbReference type="SUPFAM" id="SSF103025">
    <property type="entry name" value="Folate-binding domain"/>
    <property type="match status" value="1"/>
</dbReference>
<dbReference type="AlphaFoldDB" id="A0A6J6ISK3"/>
<dbReference type="GO" id="GO:0005739">
    <property type="term" value="C:mitochondrion"/>
    <property type="evidence" value="ECO:0007669"/>
    <property type="project" value="UniProtKB-SubCell"/>
</dbReference>
<protein>
    <submittedName>
        <fullName evidence="4">Unannotated protein</fullName>
    </submittedName>
</protein>
<keyword evidence="2" id="KW-0809">Transit peptide</keyword>
<dbReference type="EMBL" id="CAEZVQ010000006">
    <property type="protein sequence ID" value="CAB4627560.1"/>
    <property type="molecule type" value="Genomic_DNA"/>
</dbReference>
<gene>
    <name evidence="4" type="ORF">UFOPK2086_00122</name>
</gene>
<dbReference type="GO" id="GO:0016226">
    <property type="term" value="P:iron-sulfur cluster assembly"/>
    <property type="evidence" value="ECO:0007669"/>
    <property type="project" value="TreeGrafter"/>
</dbReference>
<reference evidence="4" key="1">
    <citation type="submission" date="2020-05" db="EMBL/GenBank/DDBJ databases">
        <authorList>
            <person name="Chiriac C."/>
            <person name="Salcher M."/>
            <person name="Ghai R."/>
            <person name="Kavagutti S V."/>
        </authorList>
    </citation>
    <scope>NUCLEOTIDE SEQUENCE</scope>
</reference>
<sequence length="265" mass="27560">MSAVVWADIDRDVVIVEGDDAASFLHSQLANDIAPLAVGSSIHSLLLEPTGQVTALVRVTRHSGTVFTLDVEAGLGASLITRLQRFVLRAKVVMRVSDWAVRAFRGDNAVTAVGQGPGRAVPYWGGADAVDVIGEASALPVVGEETEVPHIDMFRVEAQWPRVGLDILVGDIPATTGVVSVAVSFSKGCYPGQELVERMDSRGANAPVRVVALSRDGIGVGARLQADGADVGTVTSIGFTRALARVARGASIGVDLSPPESSSSI</sequence>
<accession>A0A6J6ISK3</accession>
<dbReference type="Gene3D" id="3.30.1360.120">
    <property type="entry name" value="Probable tRNA modification gtpase trme, domain 1"/>
    <property type="match status" value="2"/>
</dbReference>